<dbReference type="GO" id="GO:0008963">
    <property type="term" value="F:phospho-N-acetylmuramoyl-pentapeptide-transferase activity"/>
    <property type="evidence" value="ECO:0007669"/>
    <property type="project" value="UniProtKB-UniRule"/>
</dbReference>
<keyword evidence="7" id="KW-0133">Cell shape</keyword>
<dbReference type="PROSITE" id="PS01348">
    <property type="entry name" value="MRAY_2"/>
    <property type="match status" value="1"/>
</dbReference>
<feature type="transmembrane region" description="Helical" evidence="7">
    <location>
        <begin position="38"/>
        <end position="58"/>
    </location>
</feature>
<evidence type="ECO:0000256" key="9">
    <source>
        <dbReference type="PIRSR" id="PIRSR600715-1"/>
    </source>
</evidence>
<dbReference type="InterPro" id="IPR000715">
    <property type="entry name" value="Glycosyl_transferase_4"/>
</dbReference>
<dbReference type="GO" id="GO:0005886">
    <property type="term" value="C:plasma membrane"/>
    <property type="evidence" value="ECO:0007669"/>
    <property type="project" value="UniProtKB-SubCell"/>
</dbReference>
<feature type="binding site" evidence="9">
    <location>
        <position position="289"/>
    </location>
    <ligand>
        <name>Mg(2+)</name>
        <dbReference type="ChEBI" id="CHEBI:18420"/>
    </ligand>
</feature>
<accession>A0A212JHH7</accession>
<dbReference type="InterPro" id="IPR003524">
    <property type="entry name" value="PNAcMuramoyl-5peptid_Trfase"/>
</dbReference>
<dbReference type="GO" id="GO:0051992">
    <property type="term" value="F:UDP-N-acetylmuramoyl-L-alanyl-D-glutamyl-meso-2,6-diaminopimelyl-D-alanyl-D-alanine:undecaprenyl-phosphate transferase activity"/>
    <property type="evidence" value="ECO:0007669"/>
    <property type="project" value="RHEA"/>
</dbReference>
<feature type="transmembrane region" description="Helical" evidence="7">
    <location>
        <begin position="285"/>
        <end position="304"/>
    </location>
</feature>
<evidence type="ECO:0000256" key="8">
    <source>
        <dbReference type="NCBIfam" id="TIGR00445"/>
    </source>
</evidence>
<feature type="transmembrane region" description="Helical" evidence="7">
    <location>
        <begin position="143"/>
        <end position="160"/>
    </location>
</feature>
<keyword evidence="7" id="KW-0573">Peptidoglycan synthesis</keyword>
<dbReference type="AlphaFoldDB" id="A0A212JHH7"/>
<reference evidence="10" key="1">
    <citation type="submission" date="2016-04" db="EMBL/GenBank/DDBJ databases">
        <authorList>
            <person name="Evans L.H."/>
            <person name="Alamgir A."/>
            <person name="Owens N."/>
            <person name="Weber N.D."/>
            <person name="Virtaneva K."/>
            <person name="Barbian K."/>
            <person name="Babar A."/>
            <person name="Rosenke K."/>
        </authorList>
    </citation>
    <scope>NUCLEOTIDE SEQUENCE</scope>
    <source>
        <strain evidence="10">86</strain>
    </source>
</reference>
<dbReference type="EMBL" id="FLUQ01000001">
    <property type="protein sequence ID" value="SBV98906.1"/>
    <property type="molecule type" value="Genomic_DNA"/>
</dbReference>
<feature type="transmembrane region" description="Helical" evidence="7">
    <location>
        <begin position="361"/>
        <end position="380"/>
    </location>
</feature>
<feature type="transmembrane region" description="Helical" evidence="7">
    <location>
        <begin position="106"/>
        <end position="123"/>
    </location>
</feature>
<keyword evidence="7" id="KW-0131">Cell cycle</keyword>
<evidence type="ECO:0000313" key="10">
    <source>
        <dbReference type="EMBL" id="SBV98906.1"/>
    </source>
</evidence>
<feature type="transmembrane region" description="Helical" evidence="7">
    <location>
        <begin position="195"/>
        <end position="215"/>
    </location>
</feature>
<dbReference type="NCBIfam" id="TIGR00445">
    <property type="entry name" value="mraY"/>
    <property type="match status" value="1"/>
</dbReference>
<dbReference type="InterPro" id="IPR018480">
    <property type="entry name" value="PNAcMuramoyl-5peptid_Trfase_CS"/>
</dbReference>
<organism evidence="10">
    <name type="scientific">uncultured delta proteobacterium</name>
    <dbReference type="NCBI Taxonomy" id="34034"/>
    <lineage>
        <taxon>Bacteria</taxon>
        <taxon>Deltaproteobacteria</taxon>
        <taxon>environmental samples</taxon>
    </lineage>
</organism>
<dbReference type="Pfam" id="PF10555">
    <property type="entry name" value="MraY_sig1"/>
    <property type="match status" value="1"/>
</dbReference>
<comment type="cofactor">
    <cofactor evidence="7 9">
        <name>Mg(2+)</name>
        <dbReference type="ChEBI" id="CHEBI:18420"/>
    </cofactor>
</comment>
<keyword evidence="4 7" id="KW-0812">Transmembrane</keyword>
<gene>
    <name evidence="7 10" type="primary">mraY</name>
    <name evidence="10" type="ORF">KL86DPRO_11467</name>
</gene>
<dbReference type="HAMAP" id="MF_00038">
    <property type="entry name" value="MraY"/>
    <property type="match status" value="1"/>
</dbReference>
<dbReference type="GO" id="GO:0008360">
    <property type="term" value="P:regulation of cell shape"/>
    <property type="evidence" value="ECO:0007669"/>
    <property type="project" value="UniProtKB-KW"/>
</dbReference>
<evidence type="ECO:0000256" key="7">
    <source>
        <dbReference type="HAMAP-Rule" id="MF_00038"/>
    </source>
</evidence>
<keyword evidence="7 9" id="KW-0479">Metal-binding</keyword>
<keyword evidence="7" id="KW-1003">Cell membrane</keyword>
<dbReference type="GO" id="GO:0046872">
    <property type="term" value="F:metal ion binding"/>
    <property type="evidence" value="ECO:0007669"/>
    <property type="project" value="UniProtKB-KW"/>
</dbReference>
<evidence type="ECO:0000256" key="5">
    <source>
        <dbReference type="ARBA" id="ARBA00022989"/>
    </source>
</evidence>
<evidence type="ECO:0000256" key="6">
    <source>
        <dbReference type="ARBA" id="ARBA00023136"/>
    </source>
</evidence>
<keyword evidence="7" id="KW-0961">Cell wall biogenesis/degradation</keyword>
<feature type="transmembrane region" description="Helical" evidence="7">
    <location>
        <begin position="310"/>
        <end position="333"/>
    </location>
</feature>
<keyword evidence="3 7" id="KW-0808">Transferase</keyword>
<comment type="similarity">
    <text evidence="2 7">Belongs to the glycosyltransferase 4 family. MraY subfamily.</text>
</comment>
<feature type="binding site" evidence="9">
    <location>
        <position position="214"/>
    </location>
    <ligand>
        <name>Mg(2+)</name>
        <dbReference type="ChEBI" id="CHEBI:18420"/>
    </ligand>
</feature>
<feature type="transmembrane region" description="Helical" evidence="7">
    <location>
        <begin position="261"/>
        <end position="278"/>
    </location>
</feature>
<dbReference type="EC" id="2.7.8.13" evidence="7 8"/>
<dbReference type="GO" id="GO:0051301">
    <property type="term" value="P:cell division"/>
    <property type="evidence" value="ECO:0007669"/>
    <property type="project" value="UniProtKB-KW"/>
</dbReference>
<dbReference type="GO" id="GO:0071555">
    <property type="term" value="P:cell wall organization"/>
    <property type="evidence" value="ECO:0007669"/>
    <property type="project" value="UniProtKB-KW"/>
</dbReference>
<dbReference type="GO" id="GO:0009252">
    <property type="term" value="P:peptidoglycan biosynthetic process"/>
    <property type="evidence" value="ECO:0007669"/>
    <property type="project" value="UniProtKB-UniRule"/>
</dbReference>
<comment type="catalytic activity">
    <reaction evidence="7">
        <text>UDP-N-acetyl-alpha-D-muramoyl-L-alanyl-gamma-D-glutamyl-meso-2,6-diaminopimeloyl-D-alanyl-D-alanine + di-trans,octa-cis-undecaprenyl phosphate = di-trans,octa-cis-undecaprenyl diphospho-N-acetyl-alpha-D-muramoyl-L-alanyl-D-glutamyl-meso-2,6-diaminopimeloyl-D-alanyl-D-alanine + UMP</text>
        <dbReference type="Rhea" id="RHEA:28386"/>
        <dbReference type="ChEBI" id="CHEBI:57865"/>
        <dbReference type="ChEBI" id="CHEBI:60392"/>
        <dbReference type="ChEBI" id="CHEBI:61386"/>
        <dbReference type="ChEBI" id="CHEBI:61387"/>
        <dbReference type="EC" id="2.7.8.13"/>
    </reaction>
</comment>
<comment type="pathway">
    <text evidence="7">Cell wall biogenesis; peptidoglycan biosynthesis.</text>
</comment>
<dbReference type="CDD" id="cd06852">
    <property type="entry name" value="GT_MraY"/>
    <property type="match status" value="1"/>
</dbReference>
<evidence type="ECO:0000256" key="4">
    <source>
        <dbReference type="ARBA" id="ARBA00022692"/>
    </source>
</evidence>
<keyword evidence="5 7" id="KW-1133">Transmembrane helix</keyword>
<dbReference type="UniPathway" id="UPA00219"/>
<comment type="function">
    <text evidence="7">Catalyzes the initial step of the lipid cycle reactions in the biosynthesis of the cell wall peptidoglycan: transfers peptidoglycan precursor phospho-MurNAc-pentapeptide from UDP-MurNAc-pentapeptide onto the lipid carrier undecaprenyl phosphate, yielding undecaprenyl-pyrophosphoryl-MurNAc-pentapeptide, known as lipid I.</text>
</comment>
<sequence>MRARRKRGGPMLYNLLYPLSSEIAVFNVFRYITFRSVWALLTALIITIVVGPWFIRLLQRIKFGQYVHEDVKAHLQKSGTPTMGGILIAFSLVVSVLFWADLTNPHVWLILFVFLGFGFVGFLDDYLKILRRNNKGLSARAKFLGQLVVAVIALSLLYYIRRDIEASRVLTEGEDLVKFTQLAVPFFKRIVPDLGWFYLPFAVLVLVGASNGVNLTDGLDGLAIGPMVVASICFAVFIYVAGNVQIAKYLQIPHVPGIGEVTVFCGALIGAGLGFLWYNAYPAQIFMGDVGSLSLGGSLGFLAVLCKQELLLLVVGGLFVVESLSVILQVGYFKLSGGKRIFRMAPLHHHFELKGIPESKIIIRFWITSILLGLAALSVLKLR</sequence>
<keyword evidence="6 7" id="KW-0472">Membrane</keyword>
<evidence type="ECO:0000256" key="2">
    <source>
        <dbReference type="ARBA" id="ARBA00005583"/>
    </source>
</evidence>
<protein>
    <recommendedName>
        <fullName evidence="7 8">Phospho-N-acetylmuramoyl-pentapeptide-transferase</fullName>
        <ecNumber evidence="7 8">2.7.8.13</ecNumber>
    </recommendedName>
    <alternativeName>
        <fullName evidence="7">UDP-MurNAc-pentapeptide phosphotransferase</fullName>
    </alternativeName>
</protein>
<feature type="transmembrane region" description="Helical" evidence="7">
    <location>
        <begin position="79"/>
        <end position="100"/>
    </location>
</feature>
<name>A0A212JHH7_9DELT</name>
<proteinExistence type="inferred from homology"/>
<feature type="transmembrane region" description="Helical" evidence="7">
    <location>
        <begin position="222"/>
        <end position="241"/>
    </location>
</feature>
<keyword evidence="7" id="KW-0132">Cell division</keyword>
<keyword evidence="7 9" id="KW-0460">Magnesium</keyword>
<dbReference type="PANTHER" id="PTHR22926">
    <property type="entry name" value="PHOSPHO-N-ACETYLMURAMOYL-PENTAPEPTIDE-TRANSFERASE"/>
    <property type="match status" value="1"/>
</dbReference>
<comment type="subcellular location">
    <subcellularLocation>
        <location evidence="7">Cell membrane</location>
        <topology evidence="7">Multi-pass membrane protein</topology>
    </subcellularLocation>
    <subcellularLocation>
        <location evidence="1">Membrane</location>
        <topology evidence="1">Multi-pass membrane protein</topology>
    </subcellularLocation>
</comment>
<evidence type="ECO:0000256" key="3">
    <source>
        <dbReference type="ARBA" id="ARBA00022679"/>
    </source>
</evidence>
<dbReference type="PANTHER" id="PTHR22926:SF5">
    <property type="entry name" value="PHOSPHO-N-ACETYLMURAMOYL-PENTAPEPTIDE-TRANSFERASE HOMOLOG"/>
    <property type="match status" value="1"/>
</dbReference>
<dbReference type="Pfam" id="PF00953">
    <property type="entry name" value="Glycos_transf_4"/>
    <property type="match status" value="1"/>
</dbReference>
<evidence type="ECO:0000256" key="1">
    <source>
        <dbReference type="ARBA" id="ARBA00004141"/>
    </source>
</evidence>